<feature type="region of interest" description="Disordered" evidence="1">
    <location>
        <begin position="115"/>
        <end position="149"/>
    </location>
</feature>
<comment type="caution">
    <text evidence="4">The sequence shown here is derived from an EMBL/GenBank/DDBJ whole genome shotgun (WGS) entry which is preliminary data.</text>
</comment>
<dbReference type="Gene3D" id="3.40.50.10140">
    <property type="entry name" value="Toll/interleukin-1 receptor homology (TIR) domain"/>
    <property type="match status" value="1"/>
</dbReference>
<keyword evidence="2" id="KW-0472">Membrane</keyword>
<feature type="transmembrane region" description="Helical" evidence="2">
    <location>
        <begin position="20"/>
        <end position="39"/>
    </location>
</feature>
<dbReference type="Proteomes" id="UP001217089">
    <property type="component" value="Unassembled WGS sequence"/>
</dbReference>
<dbReference type="PROSITE" id="PS50104">
    <property type="entry name" value="TIR"/>
    <property type="match status" value="1"/>
</dbReference>
<evidence type="ECO:0000256" key="2">
    <source>
        <dbReference type="SAM" id="Phobius"/>
    </source>
</evidence>
<reference evidence="4 5" key="1">
    <citation type="submission" date="2022-12" db="EMBL/GenBank/DDBJ databases">
        <title>Chromosome-level genome of Tegillarca granosa.</title>
        <authorList>
            <person name="Kim J."/>
        </authorList>
    </citation>
    <scope>NUCLEOTIDE SEQUENCE [LARGE SCALE GENOMIC DNA]</scope>
    <source>
        <strain evidence="4">Teg-2019</strain>
        <tissue evidence="4">Adductor muscle</tissue>
    </source>
</reference>
<keyword evidence="5" id="KW-1185">Reference proteome</keyword>
<proteinExistence type="predicted"/>
<dbReference type="SUPFAM" id="SSF52200">
    <property type="entry name" value="Toll/Interleukin receptor TIR domain"/>
    <property type="match status" value="1"/>
</dbReference>
<gene>
    <name evidence="4" type="ORF">KUTeg_022829</name>
</gene>
<feature type="domain" description="TIR" evidence="3">
    <location>
        <begin position="180"/>
        <end position="317"/>
    </location>
</feature>
<organism evidence="4 5">
    <name type="scientific">Tegillarca granosa</name>
    <name type="common">Malaysian cockle</name>
    <name type="synonym">Anadara granosa</name>
    <dbReference type="NCBI Taxonomy" id="220873"/>
    <lineage>
        <taxon>Eukaryota</taxon>
        <taxon>Metazoa</taxon>
        <taxon>Spiralia</taxon>
        <taxon>Lophotrochozoa</taxon>
        <taxon>Mollusca</taxon>
        <taxon>Bivalvia</taxon>
        <taxon>Autobranchia</taxon>
        <taxon>Pteriomorphia</taxon>
        <taxon>Arcoida</taxon>
        <taxon>Arcoidea</taxon>
        <taxon>Arcidae</taxon>
        <taxon>Tegillarca</taxon>
    </lineage>
</organism>
<dbReference type="InterPro" id="IPR000157">
    <property type="entry name" value="TIR_dom"/>
</dbReference>
<evidence type="ECO:0000313" key="5">
    <source>
        <dbReference type="Proteomes" id="UP001217089"/>
    </source>
</evidence>
<sequence length="327" mass="37073">MIYKTRDEQLISVTIMNRVLEVAVPLAVTAGVGIGFYLFKKTDNKGKASEEQITSEDIEEVKSDLLVQSDNGNSIASQFSVISDGDLDRNDLEADQIDTSITFPDEFQSLVFVQSQEGQGDSAEQRRREDTNNSSGNGSRNGDRRNGGTGVIAQEVSTTHRNAEDILQSVSDLEEDEKDEIHDILILHAEKDRDEVKQFSEGLRTSIDVENLNTVLFEEFAPDIQSQFRTMTVVFERCRFLFVYVTENFTQADLQRYQNEMALMDSISNPKKQERVIPVWTCEQGERILPELGILVGINYRGKEMDETFRNLVKRLILFGRKTHLTG</sequence>
<dbReference type="EMBL" id="JARBDR010000921">
    <property type="protein sequence ID" value="KAJ8298769.1"/>
    <property type="molecule type" value="Genomic_DNA"/>
</dbReference>
<name>A0ABQ9E3N1_TEGGR</name>
<protein>
    <recommendedName>
        <fullName evidence="3">TIR domain-containing protein</fullName>
    </recommendedName>
</protein>
<evidence type="ECO:0000256" key="1">
    <source>
        <dbReference type="SAM" id="MobiDB-lite"/>
    </source>
</evidence>
<evidence type="ECO:0000259" key="3">
    <source>
        <dbReference type="PROSITE" id="PS50104"/>
    </source>
</evidence>
<accession>A0ABQ9E3N1</accession>
<keyword evidence="2" id="KW-1133">Transmembrane helix</keyword>
<evidence type="ECO:0000313" key="4">
    <source>
        <dbReference type="EMBL" id="KAJ8298769.1"/>
    </source>
</evidence>
<dbReference type="InterPro" id="IPR035897">
    <property type="entry name" value="Toll_tir_struct_dom_sf"/>
</dbReference>
<keyword evidence="2" id="KW-0812">Transmembrane</keyword>